<gene>
    <name evidence="3" type="ORF">EV200_104527</name>
    <name evidence="2" type="ORF">GCM10011413_08980</name>
</gene>
<feature type="signal peptide" evidence="1">
    <location>
        <begin position="1"/>
        <end position="20"/>
    </location>
</feature>
<reference evidence="5" key="2">
    <citation type="journal article" date="2019" name="Int. J. Syst. Evol. Microbiol.">
        <title>The Global Catalogue of Microorganisms (GCM) 10K type strain sequencing project: providing services to taxonomists for standard genome sequencing and annotation.</title>
        <authorList>
            <consortium name="The Broad Institute Genomics Platform"/>
            <consortium name="The Broad Institute Genome Sequencing Center for Infectious Disease"/>
            <person name="Wu L."/>
            <person name="Ma J."/>
        </authorList>
    </citation>
    <scope>NUCLEOTIDE SEQUENCE [LARGE SCALE GENOMIC DNA]</scope>
    <source>
        <strain evidence="5">CGMCC 1.15644</strain>
    </source>
</reference>
<dbReference type="Proteomes" id="UP000622648">
    <property type="component" value="Unassembled WGS sequence"/>
</dbReference>
<protein>
    <recommendedName>
        <fullName evidence="6">Lipoprotein</fullName>
    </recommendedName>
</protein>
<organism evidence="3 4">
    <name type="scientific">Pedobacter psychrotolerans</name>
    <dbReference type="NCBI Taxonomy" id="1843235"/>
    <lineage>
        <taxon>Bacteria</taxon>
        <taxon>Pseudomonadati</taxon>
        <taxon>Bacteroidota</taxon>
        <taxon>Sphingobacteriia</taxon>
        <taxon>Sphingobacteriales</taxon>
        <taxon>Sphingobacteriaceae</taxon>
        <taxon>Pedobacter</taxon>
    </lineage>
</organism>
<reference evidence="3 4" key="3">
    <citation type="submission" date="2019-03" db="EMBL/GenBank/DDBJ databases">
        <title>Genomic Encyclopedia of Type Strains, Phase IV (KMG-IV): sequencing the most valuable type-strain genomes for metagenomic binning, comparative biology and taxonomic classification.</title>
        <authorList>
            <person name="Goeker M."/>
        </authorList>
    </citation>
    <scope>NUCLEOTIDE SEQUENCE [LARGE SCALE GENOMIC DNA]</scope>
    <source>
        <strain evidence="3 4">DSM 103236</strain>
    </source>
</reference>
<name>A0A4R2HCK8_9SPHI</name>
<accession>A0A4R2HCK8</accession>
<dbReference type="PROSITE" id="PS51257">
    <property type="entry name" value="PROKAR_LIPOPROTEIN"/>
    <property type="match status" value="1"/>
</dbReference>
<dbReference type="AlphaFoldDB" id="A0A4R2HCK8"/>
<evidence type="ECO:0008006" key="6">
    <source>
        <dbReference type="Google" id="ProtNLM"/>
    </source>
</evidence>
<keyword evidence="5" id="KW-1185">Reference proteome</keyword>
<reference evidence="2" key="4">
    <citation type="submission" date="2024-05" db="EMBL/GenBank/DDBJ databases">
        <authorList>
            <person name="Sun Q."/>
            <person name="Zhou Y."/>
        </authorList>
    </citation>
    <scope>NUCLEOTIDE SEQUENCE</scope>
    <source>
        <strain evidence="2">CGMCC 1.15644</strain>
    </source>
</reference>
<dbReference type="Proteomes" id="UP000295684">
    <property type="component" value="Unassembled WGS sequence"/>
</dbReference>
<proteinExistence type="predicted"/>
<reference evidence="2" key="1">
    <citation type="journal article" date="2014" name="Int. J. Syst. Evol. Microbiol.">
        <title>Complete genome of a new Firmicutes species belonging to the dominant human colonic microbiota ('Ruminococcus bicirculans') reveals two chromosomes and a selective capacity to utilize plant glucans.</title>
        <authorList>
            <consortium name="NISC Comparative Sequencing Program"/>
            <person name="Wegmann U."/>
            <person name="Louis P."/>
            <person name="Goesmann A."/>
            <person name="Henrissat B."/>
            <person name="Duncan S.H."/>
            <person name="Flint H.J."/>
        </authorList>
    </citation>
    <scope>NUCLEOTIDE SEQUENCE</scope>
    <source>
        <strain evidence="2">CGMCC 1.15644</strain>
    </source>
</reference>
<feature type="chain" id="PRO_5020513978" description="Lipoprotein" evidence="1">
    <location>
        <begin position="21"/>
        <end position="234"/>
    </location>
</feature>
<dbReference type="OrthoDB" id="795272at2"/>
<evidence type="ECO:0000313" key="2">
    <source>
        <dbReference type="EMBL" id="GGE45060.1"/>
    </source>
</evidence>
<dbReference type="EMBL" id="BMJO01000002">
    <property type="protein sequence ID" value="GGE45060.1"/>
    <property type="molecule type" value="Genomic_DNA"/>
</dbReference>
<evidence type="ECO:0000256" key="1">
    <source>
        <dbReference type="SAM" id="SignalP"/>
    </source>
</evidence>
<dbReference type="RefSeq" id="WP_132533241.1">
    <property type="nucleotide sequence ID" value="NZ_BMJO01000002.1"/>
</dbReference>
<evidence type="ECO:0000313" key="4">
    <source>
        <dbReference type="Proteomes" id="UP000295684"/>
    </source>
</evidence>
<keyword evidence="1" id="KW-0732">Signal</keyword>
<evidence type="ECO:0000313" key="5">
    <source>
        <dbReference type="Proteomes" id="UP000622648"/>
    </source>
</evidence>
<sequence>MKKNISIALLSLLLIVVASACNEDEKTISTTKASAGTTNVNQPEVQYGLPIMVKNTDILMYPLSLNSKDQDSDKREVKSIHWNFIFYNVISGTKDFLTREKLIINSFQIGDSEKGTSNQPTLSDQFIYYDINDADTDGDKKLTSKDANKLYFSTLGGKSFIRITPNNYTLSGWTLDNKHDLILLNLIKNVSGDKKSNHLPEVEYFTYNLKTGILKAVFDQKLKHEIENLAKKVL</sequence>
<evidence type="ECO:0000313" key="3">
    <source>
        <dbReference type="EMBL" id="TCO25489.1"/>
    </source>
</evidence>
<comment type="caution">
    <text evidence="3">The sequence shown here is derived from an EMBL/GenBank/DDBJ whole genome shotgun (WGS) entry which is preliminary data.</text>
</comment>
<dbReference type="EMBL" id="SLWO01000004">
    <property type="protein sequence ID" value="TCO25489.1"/>
    <property type="molecule type" value="Genomic_DNA"/>
</dbReference>